<dbReference type="STRING" id="3880.G7J3N8"/>
<dbReference type="InterPro" id="IPR011009">
    <property type="entry name" value="Kinase-like_dom_sf"/>
</dbReference>
<gene>
    <name evidence="8" type="ordered locus">MTR_3g073260</name>
</gene>
<dbReference type="PaxDb" id="3880-AES71372"/>
<evidence type="ECO:0000256" key="5">
    <source>
        <dbReference type="ARBA" id="ARBA00022777"/>
    </source>
</evidence>
<dbReference type="SMART" id="SM00220">
    <property type="entry name" value="S_TKc"/>
    <property type="match status" value="1"/>
</dbReference>
<dbReference type="PANTHER" id="PTHR48016">
    <property type="entry name" value="MAP KINASE KINASE KINASE SSK2-RELATED-RELATED"/>
    <property type="match status" value="1"/>
</dbReference>
<dbReference type="InterPro" id="IPR008271">
    <property type="entry name" value="Ser/Thr_kinase_AS"/>
</dbReference>
<dbReference type="GO" id="GO:0000165">
    <property type="term" value="P:MAPK cascade"/>
    <property type="evidence" value="ECO:0000318"/>
    <property type="project" value="GO_Central"/>
</dbReference>
<dbReference type="InterPro" id="IPR000719">
    <property type="entry name" value="Prot_kinase_dom"/>
</dbReference>
<dbReference type="PROSITE" id="PS50011">
    <property type="entry name" value="PROTEIN_KINASE_DOM"/>
    <property type="match status" value="1"/>
</dbReference>
<evidence type="ECO:0000259" key="7">
    <source>
        <dbReference type="PROSITE" id="PS50011"/>
    </source>
</evidence>
<dbReference type="EnsemblPlants" id="AES71372">
    <property type="protein sequence ID" value="AES71372"/>
    <property type="gene ID" value="MTR_3g073260"/>
</dbReference>
<dbReference type="SUPFAM" id="SSF56112">
    <property type="entry name" value="Protein kinase-like (PK-like)"/>
    <property type="match status" value="1"/>
</dbReference>
<evidence type="ECO:0000313" key="9">
    <source>
        <dbReference type="EnsemblPlants" id="AES71372"/>
    </source>
</evidence>
<evidence type="ECO:0000256" key="2">
    <source>
        <dbReference type="ARBA" id="ARBA00022527"/>
    </source>
</evidence>
<dbReference type="Pfam" id="PF00069">
    <property type="entry name" value="Pkinase"/>
    <property type="match status" value="1"/>
</dbReference>
<keyword evidence="5 8" id="KW-0418">Kinase</keyword>
<organism evidence="8 10">
    <name type="scientific">Medicago truncatula</name>
    <name type="common">Barrel medic</name>
    <name type="synonym">Medicago tribuloides</name>
    <dbReference type="NCBI Taxonomy" id="3880"/>
    <lineage>
        <taxon>Eukaryota</taxon>
        <taxon>Viridiplantae</taxon>
        <taxon>Streptophyta</taxon>
        <taxon>Embryophyta</taxon>
        <taxon>Tracheophyta</taxon>
        <taxon>Spermatophyta</taxon>
        <taxon>Magnoliopsida</taxon>
        <taxon>eudicotyledons</taxon>
        <taxon>Gunneridae</taxon>
        <taxon>Pentapetalae</taxon>
        <taxon>rosids</taxon>
        <taxon>fabids</taxon>
        <taxon>Fabales</taxon>
        <taxon>Fabaceae</taxon>
        <taxon>Papilionoideae</taxon>
        <taxon>50 kb inversion clade</taxon>
        <taxon>NPAAA clade</taxon>
        <taxon>Hologalegina</taxon>
        <taxon>IRL clade</taxon>
        <taxon>Trifolieae</taxon>
        <taxon>Medicago</taxon>
    </lineage>
</organism>
<proteinExistence type="inferred from homology"/>
<evidence type="ECO:0000256" key="3">
    <source>
        <dbReference type="ARBA" id="ARBA00022679"/>
    </source>
</evidence>
<sequence>MECGMDWTGAMNLSLYILQSKLMDESKLYIFIELVTKGSLRSLYQRYTLRDSQVSAYTRQILHGLKYLHDQNVVHRDIKCANILVHASGSVKLADFGLAKAIFRIGKGERPHILSRDAKDFIMQCLQVNPDDCPTAAQLLNHPFLQKATFPVFISYYIHGR</sequence>
<reference evidence="8 10" key="1">
    <citation type="journal article" date="2011" name="Nature">
        <title>The Medicago genome provides insight into the evolution of rhizobial symbioses.</title>
        <authorList>
            <person name="Young N.D."/>
            <person name="Debelle F."/>
            <person name="Oldroyd G.E."/>
            <person name="Geurts R."/>
            <person name="Cannon S.B."/>
            <person name="Udvardi M.K."/>
            <person name="Benedito V.A."/>
            <person name="Mayer K.F."/>
            <person name="Gouzy J."/>
            <person name="Schoof H."/>
            <person name="Van de Peer Y."/>
            <person name="Proost S."/>
            <person name="Cook D.R."/>
            <person name="Meyers B.C."/>
            <person name="Spannagl M."/>
            <person name="Cheung F."/>
            <person name="De Mita S."/>
            <person name="Krishnakumar V."/>
            <person name="Gundlach H."/>
            <person name="Zhou S."/>
            <person name="Mudge J."/>
            <person name="Bharti A.K."/>
            <person name="Murray J.D."/>
            <person name="Naoumkina M.A."/>
            <person name="Rosen B."/>
            <person name="Silverstein K.A."/>
            <person name="Tang H."/>
            <person name="Rombauts S."/>
            <person name="Zhao P.X."/>
            <person name="Zhou P."/>
            <person name="Barbe V."/>
            <person name="Bardou P."/>
            <person name="Bechner M."/>
            <person name="Bellec A."/>
            <person name="Berger A."/>
            <person name="Berges H."/>
            <person name="Bidwell S."/>
            <person name="Bisseling T."/>
            <person name="Choisne N."/>
            <person name="Couloux A."/>
            <person name="Denny R."/>
            <person name="Deshpande S."/>
            <person name="Dai X."/>
            <person name="Doyle J.J."/>
            <person name="Dudez A.M."/>
            <person name="Farmer A.D."/>
            <person name="Fouteau S."/>
            <person name="Franken C."/>
            <person name="Gibelin C."/>
            <person name="Gish J."/>
            <person name="Goldstein S."/>
            <person name="Gonzalez A.J."/>
            <person name="Green P.J."/>
            <person name="Hallab A."/>
            <person name="Hartog M."/>
            <person name="Hua A."/>
            <person name="Humphray S.J."/>
            <person name="Jeong D.H."/>
            <person name="Jing Y."/>
            <person name="Jocker A."/>
            <person name="Kenton S.M."/>
            <person name="Kim D.J."/>
            <person name="Klee K."/>
            <person name="Lai H."/>
            <person name="Lang C."/>
            <person name="Lin S."/>
            <person name="Macmil S.L."/>
            <person name="Magdelenat G."/>
            <person name="Matthews L."/>
            <person name="McCorrison J."/>
            <person name="Monaghan E.L."/>
            <person name="Mun J.H."/>
            <person name="Najar F.Z."/>
            <person name="Nicholson C."/>
            <person name="Noirot C."/>
            <person name="O'Bleness M."/>
            <person name="Paule C.R."/>
            <person name="Poulain J."/>
            <person name="Prion F."/>
            <person name="Qin B."/>
            <person name="Qu C."/>
            <person name="Retzel E.F."/>
            <person name="Riddle C."/>
            <person name="Sallet E."/>
            <person name="Samain S."/>
            <person name="Samson N."/>
            <person name="Sanders I."/>
            <person name="Saurat O."/>
            <person name="Scarpelli C."/>
            <person name="Schiex T."/>
            <person name="Segurens B."/>
            <person name="Severin A.J."/>
            <person name="Sherrier D.J."/>
            <person name="Shi R."/>
            <person name="Sims S."/>
            <person name="Singer S.R."/>
            <person name="Sinharoy S."/>
            <person name="Sterck L."/>
            <person name="Viollet A."/>
            <person name="Wang B.B."/>
            <person name="Wang K."/>
            <person name="Wang M."/>
            <person name="Wang X."/>
            <person name="Warfsmann J."/>
            <person name="Weissenbach J."/>
            <person name="White D.D."/>
            <person name="White J.D."/>
            <person name="Wiley G.B."/>
            <person name="Wincker P."/>
            <person name="Xing Y."/>
            <person name="Yang L."/>
            <person name="Yao Z."/>
            <person name="Ying F."/>
            <person name="Zhai J."/>
            <person name="Zhou L."/>
            <person name="Zuber A."/>
            <person name="Denarie J."/>
            <person name="Dixon R.A."/>
            <person name="May G.D."/>
            <person name="Schwartz D.C."/>
            <person name="Rogers J."/>
            <person name="Quetier F."/>
            <person name="Town C.D."/>
            <person name="Roe B.A."/>
        </authorList>
    </citation>
    <scope>NUCLEOTIDE SEQUENCE [LARGE SCALE GENOMIC DNA]</scope>
    <source>
        <strain evidence="8">A17</strain>
        <strain evidence="9 10">cv. Jemalong A17</strain>
    </source>
</reference>
<keyword evidence="10" id="KW-1185">Reference proteome</keyword>
<dbReference type="AlphaFoldDB" id="G7J3N8"/>
<dbReference type="Gene3D" id="1.10.510.10">
    <property type="entry name" value="Transferase(Phosphotransferase) domain 1"/>
    <property type="match status" value="2"/>
</dbReference>
<accession>A0A0C3VJ25</accession>
<keyword evidence="3" id="KW-0808">Transferase</keyword>
<accession>G7J3N8</accession>
<protein>
    <submittedName>
        <fullName evidence="8">MAP kinase kinase kinase</fullName>
    </submittedName>
</protein>
<reference evidence="9" key="3">
    <citation type="submission" date="2015-04" db="UniProtKB">
        <authorList>
            <consortium name="EnsemblPlants"/>
        </authorList>
    </citation>
    <scope>IDENTIFICATION</scope>
    <source>
        <strain evidence="9">cv. Jemalong A17</strain>
    </source>
</reference>
<evidence type="ECO:0000256" key="4">
    <source>
        <dbReference type="ARBA" id="ARBA00022741"/>
    </source>
</evidence>
<comment type="similarity">
    <text evidence="1">Belongs to the protein kinase superfamily. STE Ser/Thr protein kinase family. MAP kinase kinase kinase subfamily.</text>
</comment>
<dbReference type="HOGENOM" id="CLU_1646231_0_0_1"/>
<name>G7J3N8_MEDTR</name>
<keyword evidence="6" id="KW-0067">ATP-binding</keyword>
<evidence type="ECO:0000256" key="1">
    <source>
        <dbReference type="ARBA" id="ARBA00006529"/>
    </source>
</evidence>
<feature type="domain" description="Protein kinase" evidence="7">
    <location>
        <begin position="1"/>
        <end position="161"/>
    </location>
</feature>
<reference evidence="8 10" key="2">
    <citation type="journal article" date="2014" name="BMC Genomics">
        <title>An improved genome release (version Mt4.0) for the model legume Medicago truncatula.</title>
        <authorList>
            <person name="Tang H."/>
            <person name="Krishnakumar V."/>
            <person name="Bidwell S."/>
            <person name="Rosen B."/>
            <person name="Chan A."/>
            <person name="Zhou S."/>
            <person name="Gentzbittel L."/>
            <person name="Childs K.L."/>
            <person name="Yandell M."/>
            <person name="Gundlach H."/>
            <person name="Mayer K.F."/>
            <person name="Schwartz D.C."/>
            <person name="Town C.D."/>
        </authorList>
    </citation>
    <scope>GENOME REANNOTATION</scope>
    <source>
        <strain evidence="9 10">cv. Jemalong A17</strain>
    </source>
</reference>
<keyword evidence="2" id="KW-0723">Serine/threonine-protein kinase</keyword>
<keyword evidence="4" id="KW-0547">Nucleotide-binding</keyword>
<dbReference type="PROSITE" id="PS00108">
    <property type="entry name" value="PROTEIN_KINASE_ST"/>
    <property type="match status" value="1"/>
</dbReference>
<dbReference type="GO" id="GO:0005737">
    <property type="term" value="C:cytoplasm"/>
    <property type="evidence" value="ECO:0000318"/>
    <property type="project" value="GO_Central"/>
</dbReference>
<evidence type="ECO:0000256" key="6">
    <source>
        <dbReference type="ARBA" id="ARBA00022840"/>
    </source>
</evidence>
<dbReference type="GO" id="GO:0004709">
    <property type="term" value="F:MAP kinase kinase kinase activity"/>
    <property type="evidence" value="ECO:0000318"/>
    <property type="project" value="GO_Central"/>
</dbReference>
<evidence type="ECO:0000313" key="10">
    <source>
        <dbReference type="Proteomes" id="UP000002051"/>
    </source>
</evidence>
<dbReference type="EMBL" id="CM001219">
    <property type="protein sequence ID" value="AES71372.2"/>
    <property type="molecule type" value="Genomic_DNA"/>
</dbReference>
<dbReference type="PANTHER" id="PTHR48016:SF29">
    <property type="entry name" value="MITOGEN-ACTIVATED PROTEIN KINASE KINASE KINASE 1-RELATED"/>
    <property type="match status" value="1"/>
</dbReference>
<dbReference type="GO" id="GO:0005524">
    <property type="term" value="F:ATP binding"/>
    <property type="evidence" value="ECO:0007669"/>
    <property type="project" value="UniProtKB-KW"/>
</dbReference>
<dbReference type="InterPro" id="IPR050538">
    <property type="entry name" value="MAP_kinase_kinase_kinase"/>
</dbReference>
<dbReference type="eggNOG" id="KOG0198">
    <property type="taxonomic scope" value="Eukaryota"/>
</dbReference>
<dbReference type="Proteomes" id="UP000002051">
    <property type="component" value="Chromosome 3"/>
</dbReference>
<evidence type="ECO:0000313" key="8">
    <source>
        <dbReference type="EMBL" id="AES71372.2"/>
    </source>
</evidence>